<dbReference type="AlphaFoldDB" id="A0A8S1W0X2"/>
<evidence type="ECO:0000313" key="3">
    <source>
        <dbReference type="EMBL" id="CAD8182570.1"/>
    </source>
</evidence>
<feature type="region of interest" description="Disordered" evidence="2">
    <location>
        <begin position="52"/>
        <end position="80"/>
    </location>
</feature>
<proteinExistence type="predicted"/>
<accession>A0A8S1W0X2</accession>
<evidence type="ECO:0000256" key="2">
    <source>
        <dbReference type="SAM" id="MobiDB-lite"/>
    </source>
</evidence>
<protein>
    <submittedName>
        <fullName evidence="4">Uncharacterized protein</fullName>
    </submittedName>
</protein>
<keyword evidence="5" id="KW-1185">Reference proteome</keyword>
<evidence type="ECO:0000256" key="1">
    <source>
        <dbReference type="SAM" id="Coils"/>
    </source>
</evidence>
<feature type="coiled-coil region" evidence="1">
    <location>
        <begin position="96"/>
        <end position="123"/>
    </location>
</feature>
<dbReference type="EMBL" id="CAJJDP010000078">
    <property type="protein sequence ID" value="CAD8182570.1"/>
    <property type="molecule type" value="Genomic_DNA"/>
</dbReference>
<organism evidence="4 5">
    <name type="scientific">Paramecium octaurelia</name>
    <dbReference type="NCBI Taxonomy" id="43137"/>
    <lineage>
        <taxon>Eukaryota</taxon>
        <taxon>Sar</taxon>
        <taxon>Alveolata</taxon>
        <taxon>Ciliophora</taxon>
        <taxon>Intramacronucleata</taxon>
        <taxon>Oligohymenophorea</taxon>
        <taxon>Peniculida</taxon>
        <taxon>Parameciidae</taxon>
        <taxon>Paramecium</taxon>
    </lineage>
</organism>
<feature type="coiled-coil region" evidence="1">
    <location>
        <begin position="195"/>
        <end position="222"/>
    </location>
</feature>
<sequence length="307" mass="36181">MFGSTPKIKQYSSLLQNSVQHKPIQQPLQTEMTPSTPKKYNILKNVKKLNISSQPTENSFRSNNAKRLMTQDSPQTNKENGNFRIEQPASLIEIQLKHFMQENKKLSDLILKLTKEKQELLDQITNADFNIIKQRIERLEFVIDQQAHEIEGWIQKYKAVCQNDQSASIIETTEKSYIKENKRLNQVNLNHVSKIQSLEQIIKDLDYKVTDQNNQIIAYEEERVNMLQQTKKQTKLDNWEYIQILDENVTELQKTQCDNQQQYDNLKVQFNSINNKMSQMNLKTYYATLLKNNLDELKNNLKNQIIE</sequence>
<dbReference type="Proteomes" id="UP000683925">
    <property type="component" value="Unassembled WGS sequence"/>
</dbReference>
<reference evidence="4" key="1">
    <citation type="submission" date="2021-01" db="EMBL/GenBank/DDBJ databases">
        <authorList>
            <consortium name="Genoscope - CEA"/>
            <person name="William W."/>
        </authorList>
    </citation>
    <scope>NUCLEOTIDE SEQUENCE</scope>
</reference>
<name>A0A8S1W0X2_PAROT</name>
<evidence type="ECO:0000313" key="5">
    <source>
        <dbReference type="Proteomes" id="UP000683925"/>
    </source>
</evidence>
<dbReference type="OMA" id="RIMTQDS"/>
<keyword evidence="1" id="KW-0175">Coiled coil</keyword>
<gene>
    <name evidence="3" type="ORF">POCTA_138.1.T0790107</name>
    <name evidence="4" type="ORF">POCTA_138.1.T0790109</name>
</gene>
<evidence type="ECO:0000313" key="4">
    <source>
        <dbReference type="EMBL" id="CAD8182573.1"/>
    </source>
</evidence>
<comment type="caution">
    <text evidence="4">The sequence shown here is derived from an EMBL/GenBank/DDBJ whole genome shotgun (WGS) entry which is preliminary data.</text>
</comment>
<dbReference type="EMBL" id="CAJJDP010000078">
    <property type="protein sequence ID" value="CAD8182573.1"/>
    <property type="molecule type" value="Genomic_DNA"/>
</dbReference>